<gene>
    <name evidence="3" type="ORF">scyTo_0004231</name>
</gene>
<dbReference type="SMART" id="SM00332">
    <property type="entry name" value="PP2Cc"/>
    <property type="match status" value="1"/>
</dbReference>
<dbReference type="Gene3D" id="3.60.40.10">
    <property type="entry name" value="PPM-type phosphatase domain"/>
    <property type="match status" value="1"/>
</dbReference>
<dbReference type="InterPro" id="IPR015655">
    <property type="entry name" value="PP2C"/>
</dbReference>
<dbReference type="EMBL" id="BFAA01001239">
    <property type="protein sequence ID" value="GCB62303.1"/>
    <property type="molecule type" value="Genomic_DNA"/>
</dbReference>
<dbReference type="AlphaFoldDB" id="A0A401NN54"/>
<dbReference type="STRING" id="75743.A0A401NN54"/>
<evidence type="ECO:0000259" key="2">
    <source>
        <dbReference type="PROSITE" id="PS51746"/>
    </source>
</evidence>
<dbReference type="InterPro" id="IPR001932">
    <property type="entry name" value="PPM-type_phosphatase-like_dom"/>
</dbReference>
<dbReference type="SUPFAM" id="SSF81606">
    <property type="entry name" value="PP2C-like"/>
    <property type="match status" value="1"/>
</dbReference>
<feature type="compositionally biased region" description="Pro residues" evidence="1">
    <location>
        <begin position="15"/>
        <end position="27"/>
    </location>
</feature>
<dbReference type="CDD" id="cd00143">
    <property type="entry name" value="PP2Cc"/>
    <property type="match status" value="1"/>
</dbReference>
<dbReference type="OMA" id="CNKEVAH"/>
<evidence type="ECO:0000256" key="1">
    <source>
        <dbReference type="SAM" id="MobiDB-lite"/>
    </source>
</evidence>
<dbReference type="GO" id="GO:0005739">
    <property type="term" value="C:mitochondrion"/>
    <property type="evidence" value="ECO:0007669"/>
    <property type="project" value="TreeGrafter"/>
</dbReference>
<accession>A0A401NN54</accession>
<dbReference type="InterPro" id="IPR036457">
    <property type="entry name" value="PPM-type-like_dom_sf"/>
</dbReference>
<dbReference type="Proteomes" id="UP000288216">
    <property type="component" value="Unassembled WGS sequence"/>
</dbReference>
<feature type="region of interest" description="Disordered" evidence="1">
    <location>
        <begin position="1"/>
        <end position="61"/>
    </location>
</feature>
<feature type="domain" description="PPM-type phosphatase" evidence="2">
    <location>
        <begin position="69"/>
        <end position="459"/>
    </location>
</feature>
<dbReference type="GO" id="GO:0004741">
    <property type="term" value="F:[pyruvate dehydrogenase (acetyl-transferring)]-phosphatase activity"/>
    <property type="evidence" value="ECO:0007669"/>
    <property type="project" value="TreeGrafter"/>
</dbReference>
<dbReference type="PANTHER" id="PTHR13832:SF236">
    <property type="entry name" value="PROTEIN PHOSPHATASE 1M"/>
    <property type="match status" value="1"/>
</dbReference>
<organism evidence="3 4">
    <name type="scientific">Scyliorhinus torazame</name>
    <name type="common">Cloudy catshark</name>
    <name type="synonym">Catulus torazame</name>
    <dbReference type="NCBI Taxonomy" id="75743"/>
    <lineage>
        <taxon>Eukaryota</taxon>
        <taxon>Metazoa</taxon>
        <taxon>Chordata</taxon>
        <taxon>Craniata</taxon>
        <taxon>Vertebrata</taxon>
        <taxon>Chondrichthyes</taxon>
        <taxon>Elasmobranchii</taxon>
        <taxon>Galeomorphii</taxon>
        <taxon>Galeoidea</taxon>
        <taxon>Carcharhiniformes</taxon>
        <taxon>Scyliorhinidae</taxon>
        <taxon>Scyliorhinus</taxon>
    </lineage>
</organism>
<dbReference type="Pfam" id="PF00481">
    <property type="entry name" value="PP2C"/>
    <property type="match status" value="2"/>
</dbReference>
<dbReference type="PANTHER" id="PTHR13832">
    <property type="entry name" value="PROTEIN PHOSPHATASE 2C"/>
    <property type="match status" value="1"/>
</dbReference>
<comment type="caution">
    <text evidence="3">The sequence shown here is derived from an EMBL/GenBank/DDBJ whole genome shotgun (WGS) entry which is preliminary data.</text>
</comment>
<keyword evidence="4" id="KW-1185">Reference proteome</keyword>
<reference evidence="3 4" key="1">
    <citation type="journal article" date="2018" name="Nat. Ecol. Evol.">
        <title>Shark genomes provide insights into elasmobranch evolution and the origin of vertebrates.</title>
        <authorList>
            <person name="Hara Y"/>
            <person name="Yamaguchi K"/>
            <person name="Onimaru K"/>
            <person name="Kadota M"/>
            <person name="Koyanagi M"/>
            <person name="Keeley SD"/>
            <person name="Tatsumi K"/>
            <person name="Tanaka K"/>
            <person name="Motone F"/>
            <person name="Kageyama Y"/>
            <person name="Nozu R"/>
            <person name="Adachi N"/>
            <person name="Nishimura O"/>
            <person name="Nakagawa R"/>
            <person name="Tanegashima C"/>
            <person name="Kiyatake I"/>
            <person name="Matsumoto R"/>
            <person name="Murakumo K"/>
            <person name="Nishida K"/>
            <person name="Terakita A"/>
            <person name="Kuratani S"/>
            <person name="Sato K"/>
            <person name="Hyodo S Kuraku.S."/>
        </authorList>
    </citation>
    <scope>NUCLEOTIDE SEQUENCE [LARGE SCALE GENOMIC DNA]</scope>
</reference>
<evidence type="ECO:0000313" key="4">
    <source>
        <dbReference type="Proteomes" id="UP000288216"/>
    </source>
</evidence>
<name>A0A401NN54_SCYTO</name>
<evidence type="ECO:0000313" key="3">
    <source>
        <dbReference type="EMBL" id="GCB62303.1"/>
    </source>
</evidence>
<proteinExistence type="predicted"/>
<dbReference type="OrthoDB" id="416093at2759"/>
<dbReference type="PROSITE" id="PS51746">
    <property type="entry name" value="PPM_2"/>
    <property type="match status" value="1"/>
</dbReference>
<protein>
    <recommendedName>
        <fullName evidence="2">PPM-type phosphatase domain-containing protein</fullName>
    </recommendedName>
</protein>
<sequence length="474" mass="53151">MFKRLKRKTASPSSSRPPPSSPRPEPTPTHRLYCRPHFLHQGPAETSQKGDERARPVLLPPKNKKLPWNTGYAEVINAGKSILNEDQATCRPIFLRKAMDIEEEWILLCPNEDTQDQGLAATYWGLFDGHNGPMAAVLASEQLHHCIKEQLEEILDVISGPCNVPPPLHLAGHKGTQTEISYGVEKNICVENLVKGALETAFKNCDELIEHYQASHNQAGGCTVLVILRLLGKLYVANAGDSRAIILHKTQVLPLSNEFTAVTERQRIQHLAFLKPELIGDVFSRYEFPRRVKRNDIGKKILYRDYFMSGWGYKMAQEDDLKYPVVHGDGRQTRVMGTIAVTRGLGDHGLMVYDSDLQVKPFLSCIPEVTVFDLGQQEFGQSDVLVMATDGLWDVMSNKEVADTSQRFLEDQNHNPRRFTMLAQCLVNKARGTLQDGDWKLEDGSFASFDDISVFVIPLLNIADSESDIGVFVI</sequence>